<evidence type="ECO:0000256" key="7">
    <source>
        <dbReference type="ARBA" id="ARBA00022989"/>
    </source>
</evidence>
<dbReference type="GO" id="GO:0006814">
    <property type="term" value="P:sodium ion transport"/>
    <property type="evidence" value="ECO:0007669"/>
    <property type="project" value="UniProtKB-KW"/>
</dbReference>
<keyword evidence="8" id="KW-0915">Sodium</keyword>
<keyword evidence="7 12" id="KW-1133">Transmembrane helix</keyword>
<evidence type="ECO:0000256" key="12">
    <source>
        <dbReference type="SAM" id="Phobius"/>
    </source>
</evidence>
<keyword evidence="4" id="KW-1003">Cell membrane</keyword>
<evidence type="ECO:0000256" key="1">
    <source>
        <dbReference type="ARBA" id="ARBA00004651"/>
    </source>
</evidence>
<evidence type="ECO:0000256" key="3">
    <source>
        <dbReference type="ARBA" id="ARBA00022448"/>
    </source>
</evidence>
<keyword evidence="10 12" id="KW-0472">Membrane</keyword>
<dbReference type="GO" id="GO:0005886">
    <property type="term" value="C:plasma membrane"/>
    <property type="evidence" value="ECO:0007669"/>
    <property type="project" value="UniProtKB-SubCell"/>
</dbReference>
<sequence>RAVVWTDVMQGIVMGVGVIILLFLTLGQVGGLTKATEQLKEMTPPETGIGIVTLGQAQTETITLPKGGWLRLSDGGIARLAEQASLAKGETRIEAKLLKITTPAEVDRIEPTDFGFTVTATFTADETKGYGSGRKGVYVSAPGPHPEREDGFLNVWIAISFFFFWAFGSAGQPSNMVRLMAFKGTNVLRNAILAVSVYYTVIYLLLVVIFCCARILLPGMEVDSDRIMPELAAKVTGDAGVPWLAGLLLAAPFAAVMSSVDSFLLMVSSAVVRDIYQNRVNPNASEKRLKRLSYLVTAVVGILAMLAVLNPPQYLQDLIVFATSGLAGCFLMPVLLGLYWPQITAKGAIAGMLG</sequence>
<protein>
    <recommendedName>
        <fullName evidence="14">Sodium:solute symporter family protein</fullName>
    </recommendedName>
</protein>
<comment type="subcellular location">
    <subcellularLocation>
        <location evidence="1">Cell membrane</location>
        <topology evidence="1">Multi-pass membrane protein</topology>
    </subcellularLocation>
</comment>
<dbReference type="InterPro" id="IPR038377">
    <property type="entry name" value="Na/Glc_symporter_sf"/>
</dbReference>
<feature type="transmembrane region" description="Helical" evidence="12">
    <location>
        <begin position="151"/>
        <end position="170"/>
    </location>
</feature>
<feature type="transmembrane region" description="Helical" evidence="12">
    <location>
        <begin position="318"/>
        <end position="340"/>
    </location>
</feature>
<evidence type="ECO:0000256" key="4">
    <source>
        <dbReference type="ARBA" id="ARBA00022475"/>
    </source>
</evidence>
<dbReference type="PANTHER" id="PTHR48086">
    <property type="entry name" value="SODIUM/PROLINE SYMPORTER-RELATED"/>
    <property type="match status" value="1"/>
</dbReference>
<evidence type="ECO:0000256" key="5">
    <source>
        <dbReference type="ARBA" id="ARBA00022692"/>
    </source>
</evidence>
<dbReference type="GO" id="GO:0015293">
    <property type="term" value="F:symporter activity"/>
    <property type="evidence" value="ECO:0007669"/>
    <property type="project" value="UniProtKB-KW"/>
</dbReference>
<dbReference type="Pfam" id="PF00474">
    <property type="entry name" value="SSF"/>
    <property type="match status" value="2"/>
</dbReference>
<keyword evidence="9" id="KW-0406">Ion transport</keyword>
<feature type="non-terminal residue" evidence="13">
    <location>
        <position position="1"/>
    </location>
</feature>
<keyword evidence="11" id="KW-0739">Sodium transport</keyword>
<feature type="transmembrane region" description="Helical" evidence="12">
    <location>
        <begin position="243"/>
        <end position="272"/>
    </location>
</feature>
<evidence type="ECO:0008006" key="14">
    <source>
        <dbReference type="Google" id="ProtNLM"/>
    </source>
</evidence>
<dbReference type="AlphaFoldDB" id="A0A382IW25"/>
<proteinExistence type="inferred from homology"/>
<evidence type="ECO:0000256" key="8">
    <source>
        <dbReference type="ARBA" id="ARBA00023053"/>
    </source>
</evidence>
<reference evidence="13" key="1">
    <citation type="submission" date="2018-05" db="EMBL/GenBank/DDBJ databases">
        <authorList>
            <person name="Lanie J.A."/>
            <person name="Ng W.-L."/>
            <person name="Kazmierczak K.M."/>
            <person name="Andrzejewski T.M."/>
            <person name="Davidsen T.M."/>
            <person name="Wayne K.J."/>
            <person name="Tettelin H."/>
            <person name="Glass J.I."/>
            <person name="Rusch D."/>
            <person name="Podicherti R."/>
            <person name="Tsui H.-C.T."/>
            <person name="Winkler M.E."/>
        </authorList>
    </citation>
    <scope>NUCLEOTIDE SEQUENCE</scope>
</reference>
<keyword evidence="3" id="KW-0813">Transport</keyword>
<evidence type="ECO:0000313" key="13">
    <source>
        <dbReference type="EMBL" id="SVC03950.1"/>
    </source>
</evidence>
<accession>A0A382IW25</accession>
<dbReference type="InterPro" id="IPR001734">
    <property type="entry name" value="Na/solute_symporter"/>
</dbReference>
<evidence type="ECO:0000256" key="6">
    <source>
        <dbReference type="ARBA" id="ARBA00022847"/>
    </source>
</evidence>
<dbReference type="PANTHER" id="PTHR48086:SF3">
    <property type="entry name" value="SODIUM_PROLINE SYMPORTER"/>
    <property type="match status" value="1"/>
</dbReference>
<gene>
    <name evidence="13" type="ORF">METZ01_LOCUS256804</name>
</gene>
<feature type="non-terminal residue" evidence="13">
    <location>
        <position position="354"/>
    </location>
</feature>
<comment type="similarity">
    <text evidence="2">Belongs to the sodium:solute symporter (SSF) (TC 2.A.21) family.</text>
</comment>
<dbReference type="InterPro" id="IPR050277">
    <property type="entry name" value="Sodium:Solute_Symporter"/>
</dbReference>
<evidence type="ECO:0000256" key="9">
    <source>
        <dbReference type="ARBA" id="ARBA00023065"/>
    </source>
</evidence>
<feature type="transmembrane region" description="Helical" evidence="12">
    <location>
        <begin position="292"/>
        <end position="312"/>
    </location>
</feature>
<feature type="transmembrane region" description="Helical" evidence="12">
    <location>
        <begin position="191"/>
        <end position="217"/>
    </location>
</feature>
<dbReference type="EMBL" id="UINC01070085">
    <property type="protein sequence ID" value="SVC03950.1"/>
    <property type="molecule type" value="Genomic_DNA"/>
</dbReference>
<evidence type="ECO:0000256" key="2">
    <source>
        <dbReference type="ARBA" id="ARBA00006434"/>
    </source>
</evidence>
<keyword evidence="5 12" id="KW-0812">Transmembrane</keyword>
<evidence type="ECO:0000256" key="11">
    <source>
        <dbReference type="ARBA" id="ARBA00023201"/>
    </source>
</evidence>
<evidence type="ECO:0000256" key="10">
    <source>
        <dbReference type="ARBA" id="ARBA00023136"/>
    </source>
</evidence>
<keyword evidence="6" id="KW-0769">Symport</keyword>
<dbReference type="Gene3D" id="1.20.1730.10">
    <property type="entry name" value="Sodium/glucose cotransporter"/>
    <property type="match status" value="1"/>
</dbReference>
<dbReference type="PROSITE" id="PS50283">
    <property type="entry name" value="NA_SOLUT_SYMP_3"/>
    <property type="match status" value="1"/>
</dbReference>
<name>A0A382IW25_9ZZZZ</name>
<organism evidence="13">
    <name type="scientific">marine metagenome</name>
    <dbReference type="NCBI Taxonomy" id="408172"/>
    <lineage>
        <taxon>unclassified sequences</taxon>
        <taxon>metagenomes</taxon>
        <taxon>ecological metagenomes</taxon>
    </lineage>
</organism>
<feature type="transmembrane region" description="Helical" evidence="12">
    <location>
        <begin position="12"/>
        <end position="32"/>
    </location>
</feature>